<keyword evidence="2" id="KW-0732">Signal</keyword>
<accession>A0AAJ6BNT8</accession>
<dbReference type="EMBL" id="CP119316">
    <property type="protein sequence ID" value="WEK47724.1"/>
    <property type="molecule type" value="Genomic_DNA"/>
</dbReference>
<dbReference type="Proteomes" id="UP001218362">
    <property type="component" value="Chromosome"/>
</dbReference>
<evidence type="ECO:0000256" key="1">
    <source>
        <dbReference type="SAM" id="MobiDB-lite"/>
    </source>
</evidence>
<proteinExistence type="predicted"/>
<reference evidence="3" key="1">
    <citation type="submission" date="2023-03" db="EMBL/GenBank/DDBJ databases">
        <title>Andean soil-derived lignocellulolytic bacterial consortium as a source of novel taxa and putative plastic-active enzymes.</title>
        <authorList>
            <person name="Diaz-Garcia L."/>
            <person name="Chuvochina M."/>
            <person name="Feuerriegel G."/>
            <person name="Bunk B."/>
            <person name="Sproer C."/>
            <person name="Streit W.R."/>
            <person name="Rodriguez L.M."/>
            <person name="Overmann J."/>
            <person name="Jimenez D.J."/>
        </authorList>
    </citation>
    <scope>NUCLEOTIDE SEQUENCE</scope>
    <source>
        <strain evidence="3">MAG 26</strain>
    </source>
</reference>
<evidence type="ECO:0000313" key="3">
    <source>
        <dbReference type="EMBL" id="WEK47724.1"/>
    </source>
</evidence>
<dbReference type="KEGG" id="acob:P0Y56_05375"/>
<organism evidence="3 4">
    <name type="scientific">Candidatus Andeanibacterium colombiense</name>
    <dbReference type="NCBI Taxonomy" id="3121345"/>
    <lineage>
        <taxon>Bacteria</taxon>
        <taxon>Pseudomonadati</taxon>
        <taxon>Pseudomonadota</taxon>
        <taxon>Alphaproteobacteria</taxon>
        <taxon>Sphingomonadales</taxon>
        <taxon>Sphingomonadaceae</taxon>
        <taxon>Candidatus Andeanibacterium</taxon>
    </lineage>
</organism>
<dbReference type="AlphaFoldDB" id="A0AAJ6BNT8"/>
<evidence type="ECO:0000256" key="2">
    <source>
        <dbReference type="SAM" id="SignalP"/>
    </source>
</evidence>
<feature type="region of interest" description="Disordered" evidence="1">
    <location>
        <begin position="42"/>
        <end position="61"/>
    </location>
</feature>
<name>A0AAJ6BNT8_9SPHN</name>
<evidence type="ECO:0000313" key="4">
    <source>
        <dbReference type="Proteomes" id="UP001218362"/>
    </source>
</evidence>
<feature type="chain" id="PRO_5042559981" evidence="2">
    <location>
        <begin position="23"/>
        <end position="278"/>
    </location>
</feature>
<protein>
    <submittedName>
        <fullName evidence="3">Uncharacterized protein</fullName>
    </submittedName>
</protein>
<gene>
    <name evidence="3" type="ORF">P0Y56_05375</name>
</gene>
<feature type="signal peptide" evidence="2">
    <location>
        <begin position="1"/>
        <end position="22"/>
    </location>
</feature>
<sequence>MRILLGGMLAAFLVGVAVTAVAVSTGVADGLRTNAEKLVEQQTGQKLSLSASPPPPSASYGAVAREQSELEGRVAGLEQRISRLDLQSQASAGNAARAEGLLVAYAARRAVERGQPLAYLESQLELRFGGAEEPAVKAVVAASRKPVTVEQLLGRLDGLSPALAGADGMSWARFERELSELFIVRKQSSPSPLPADRLMRARLRLQSGMYDEAIGEVENLPGGDSAAAARWIADARRYSDAIKGLDRIEQAALLDPHNLRDSIGKKVEQPGLANGIAP</sequence>